<feature type="region of interest" description="Disordered" evidence="1">
    <location>
        <begin position="206"/>
        <end position="236"/>
    </location>
</feature>
<evidence type="ECO:0000313" key="4">
    <source>
        <dbReference type="RefSeq" id="XP_027599764.2"/>
    </source>
</evidence>
<evidence type="ECO:0000256" key="1">
    <source>
        <dbReference type="SAM" id="MobiDB-lite"/>
    </source>
</evidence>
<dbReference type="InterPro" id="IPR028124">
    <property type="entry name" value="SMAP_dom"/>
</dbReference>
<dbReference type="InParanoid" id="A0A6J2IIR9"/>
<feature type="compositionally biased region" description="Basic residues" evidence="1">
    <location>
        <begin position="104"/>
        <end position="116"/>
    </location>
</feature>
<evidence type="ECO:0000259" key="2">
    <source>
        <dbReference type="Pfam" id="PF15477"/>
    </source>
</evidence>
<evidence type="ECO:0000313" key="3">
    <source>
        <dbReference type="Proteomes" id="UP000504627"/>
    </source>
</evidence>
<organism evidence="3 4">
    <name type="scientific">Pipra filicauda</name>
    <name type="common">Wire-tailed manakin</name>
    <dbReference type="NCBI Taxonomy" id="649802"/>
    <lineage>
        <taxon>Eukaryota</taxon>
        <taxon>Metazoa</taxon>
        <taxon>Chordata</taxon>
        <taxon>Craniata</taxon>
        <taxon>Vertebrata</taxon>
        <taxon>Euteleostomi</taxon>
        <taxon>Archelosauria</taxon>
        <taxon>Archosauria</taxon>
        <taxon>Dinosauria</taxon>
        <taxon>Saurischia</taxon>
        <taxon>Theropoda</taxon>
        <taxon>Coelurosauria</taxon>
        <taxon>Aves</taxon>
        <taxon>Neognathae</taxon>
        <taxon>Neoaves</taxon>
        <taxon>Telluraves</taxon>
        <taxon>Australaves</taxon>
        <taxon>Passeriformes</taxon>
        <taxon>Pipridae</taxon>
        <taxon>Pipra</taxon>
    </lineage>
</organism>
<name>A0A6J2IIR9_9PASS</name>
<dbReference type="PANTHER" id="PTHR22426">
    <property type="entry name" value="ARGININE_SERINE-RICH COILED-COIL PROTEIN 2"/>
    <property type="match status" value="1"/>
</dbReference>
<feature type="compositionally biased region" description="Basic and acidic residues" evidence="1">
    <location>
        <begin position="20"/>
        <end position="36"/>
    </location>
</feature>
<feature type="domain" description="Small acidic protein-like" evidence="2">
    <location>
        <begin position="559"/>
        <end position="632"/>
    </location>
</feature>
<dbReference type="CTD" id="400506"/>
<dbReference type="PANTHER" id="PTHR22426:SF1">
    <property type="entry name" value="LYSINE-RICH NUCLEOLAR PROTEIN 1"/>
    <property type="match status" value="1"/>
</dbReference>
<dbReference type="GeneID" id="114000039"/>
<feature type="region of interest" description="Disordered" evidence="1">
    <location>
        <begin position="1"/>
        <end position="36"/>
    </location>
</feature>
<feature type="region of interest" description="Disordered" evidence="1">
    <location>
        <begin position="252"/>
        <end position="446"/>
    </location>
</feature>
<feature type="compositionally biased region" description="Basic and acidic residues" evidence="1">
    <location>
        <begin position="226"/>
        <end position="235"/>
    </location>
</feature>
<dbReference type="RefSeq" id="XP_027599764.2">
    <property type="nucleotide sequence ID" value="XM_027743963.2"/>
</dbReference>
<gene>
    <name evidence="4" type="primary">KNOP1</name>
</gene>
<keyword evidence="3" id="KW-1185">Reference proteome</keyword>
<dbReference type="Pfam" id="PF15477">
    <property type="entry name" value="SMAP"/>
    <property type="match status" value="1"/>
</dbReference>
<dbReference type="Proteomes" id="UP000504627">
    <property type="component" value="Unplaced"/>
</dbReference>
<sequence length="655" mass="74686">MRRSRGTPGQDGRGRGASVPREETEGKDEKSQTEADLRMIIKKKRKELHEEPIQKKKNVKTVIKIEEDVPTVIKIEEDDRLEIKTKIRKKVHFKDECLDQSQPKNKKKKNKKKKVGSKLLKEAQSESFVIVKGHLDSELQEESEEQIKILKKKKKKVPCHSFLEEDNDSSGMELSNYPTDDIKKTEFSFTKTKKDTALNLELDGEVTKKKKKKGNSSFSLENIQDSEQKQSERVCKKPHKYISQEVAFTGENHDKYNVQNDGESCVRKKKRKKKDKSDSFLPLVDNEDNISGVPGRPIALSDFRKRKKQNSWEITLTNREEEDTTEDSGSIKETKKNKNRSKCVSSSTCEDQLDCNHSIPDKYLPAQQEVDSEEEKLSGKKSRKNFKGSNEVTKKKKKKKIHKEEKETTYSKVALNNDSASKNQKIRLTERNKKNKGGEMERAERVAGTAVDGALCSSNHMLCDRKGEKRKKAPPQDLAEQPGSEANTKKTKIVTEDTGNESLEHLDGVIIVQEKKGNCDEVNIDKVRRQALQEEIDRESGKTKVFSSKVGQDTKFGQWSTAAFKSSEEEMKFFRLMGGFKKGSGPIQNLSATTNKPNMALNREGQEKLQQALKMEFDKAMDLKQHRGIGLGFQPTANKKGYIDKYTSRSIKFED</sequence>
<reference evidence="4" key="1">
    <citation type="submission" date="2025-08" db="UniProtKB">
        <authorList>
            <consortium name="RefSeq"/>
        </authorList>
    </citation>
    <scope>IDENTIFICATION</scope>
    <source>
        <tissue evidence="4">Muscle</tissue>
    </source>
</reference>
<feature type="compositionally biased region" description="Basic and acidic residues" evidence="1">
    <location>
        <begin position="427"/>
        <end position="445"/>
    </location>
</feature>
<proteinExistence type="predicted"/>
<dbReference type="AlphaFoldDB" id="A0A6J2IIR9"/>
<feature type="compositionally biased region" description="Polar residues" evidence="1">
    <location>
        <begin position="215"/>
        <end position="225"/>
    </location>
</feature>
<feature type="region of interest" description="Disordered" evidence="1">
    <location>
        <begin position="94"/>
        <end position="119"/>
    </location>
</feature>
<accession>A0A6J2IIR9</accession>
<feature type="region of interest" description="Disordered" evidence="1">
    <location>
        <begin position="465"/>
        <end position="499"/>
    </location>
</feature>
<feature type="compositionally biased region" description="Polar residues" evidence="1">
    <location>
        <begin position="410"/>
        <end position="423"/>
    </location>
</feature>
<protein>
    <submittedName>
        <fullName evidence="4">Lysine-rich nucleolar protein 1 isoform X1</fullName>
    </submittedName>
</protein>